<dbReference type="Proteomes" id="UP000515158">
    <property type="component" value="Unplaced"/>
</dbReference>
<sequence length="141" mass="16506">MHQSYALQRQDIVNGVQRINETEEDDPQGEVQMAETQKQWPFLFYKRWQDKHFQLLTGNTIDLAVADYKENFLELLIDYMTSCGSDSSMTNVVLRRQWQRNGCNVEVQFLIAMTIISNYFHETGNLFVAAEVNDTVAHYFL</sequence>
<evidence type="ECO:0000313" key="2">
    <source>
        <dbReference type="RefSeq" id="XP_034246493.1"/>
    </source>
</evidence>
<reference evidence="2" key="1">
    <citation type="submission" date="2025-08" db="UniProtKB">
        <authorList>
            <consortium name="RefSeq"/>
        </authorList>
    </citation>
    <scope>IDENTIFICATION</scope>
    <source>
        <tissue evidence="2">Total insect</tissue>
    </source>
</reference>
<name>A0A6P8Z1X2_THRPL</name>
<keyword evidence="1" id="KW-1185">Reference proteome</keyword>
<dbReference type="GeneID" id="117648221"/>
<dbReference type="AlphaFoldDB" id="A0A6P8Z1X2"/>
<evidence type="ECO:0000313" key="1">
    <source>
        <dbReference type="Proteomes" id="UP000515158"/>
    </source>
</evidence>
<protein>
    <submittedName>
        <fullName evidence="2">Uncharacterized protein LOC117648221</fullName>
    </submittedName>
</protein>
<proteinExistence type="predicted"/>
<gene>
    <name evidence="2" type="primary">LOC117648221</name>
</gene>
<organism evidence="2">
    <name type="scientific">Thrips palmi</name>
    <name type="common">Melon thrips</name>
    <dbReference type="NCBI Taxonomy" id="161013"/>
    <lineage>
        <taxon>Eukaryota</taxon>
        <taxon>Metazoa</taxon>
        <taxon>Ecdysozoa</taxon>
        <taxon>Arthropoda</taxon>
        <taxon>Hexapoda</taxon>
        <taxon>Insecta</taxon>
        <taxon>Pterygota</taxon>
        <taxon>Neoptera</taxon>
        <taxon>Paraneoptera</taxon>
        <taxon>Thysanoptera</taxon>
        <taxon>Terebrantia</taxon>
        <taxon>Thripoidea</taxon>
        <taxon>Thripidae</taxon>
        <taxon>Thrips</taxon>
    </lineage>
</organism>
<dbReference type="RefSeq" id="XP_034246493.1">
    <property type="nucleotide sequence ID" value="XM_034390602.1"/>
</dbReference>
<dbReference type="InParanoid" id="A0A6P8Z1X2"/>
<accession>A0A6P8Z1X2</accession>
<dbReference type="KEGG" id="tpal:117648221"/>